<dbReference type="SUPFAM" id="SSF55021">
    <property type="entry name" value="ACT-like"/>
    <property type="match status" value="1"/>
</dbReference>
<evidence type="ECO:0000256" key="9">
    <source>
        <dbReference type="ARBA" id="ARBA00023027"/>
    </source>
</evidence>
<feature type="domain" description="D-isomer specific 2-hydroxyacid dehydrogenase NAD-binding" evidence="17">
    <location>
        <begin position="167"/>
        <end position="350"/>
    </location>
</feature>
<evidence type="ECO:0000256" key="8">
    <source>
        <dbReference type="ARBA" id="ARBA00023002"/>
    </source>
</evidence>
<dbReference type="AlphaFoldDB" id="A0A9P7QA27"/>
<dbReference type="CDD" id="cd12176">
    <property type="entry name" value="PGDH_3"/>
    <property type="match status" value="1"/>
</dbReference>
<dbReference type="GO" id="GO:0051287">
    <property type="term" value="F:NAD binding"/>
    <property type="evidence" value="ECO:0007669"/>
    <property type="project" value="InterPro"/>
</dbReference>
<dbReference type="PANTHER" id="PTHR42789">
    <property type="entry name" value="D-ISOMER SPECIFIC 2-HYDROXYACID DEHYDROGENASE FAMILY PROTEIN (AFU_ORTHOLOGUE AFUA_6G10090)"/>
    <property type="match status" value="1"/>
</dbReference>
<evidence type="ECO:0000256" key="5">
    <source>
        <dbReference type="ARBA" id="ARBA00013143"/>
    </source>
</evidence>
<evidence type="ECO:0000256" key="12">
    <source>
        <dbReference type="ARBA" id="ARBA00048126"/>
    </source>
</evidence>
<keyword evidence="8 14" id="KW-0560">Oxidoreductase</keyword>
<protein>
    <recommendedName>
        <fullName evidence="11">2-oxoglutarate reductase</fullName>
        <ecNumber evidence="4">1.1.1.399</ecNumber>
        <ecNumber evidence="5">1.1.1.95</ecNumber>
    </recommendedName>
</protein>
<evidence type="ECO:0000256" key="6">
    <source>
        <dbReference type="ARBA" id="ARBA00022553"/>
    </source>
</evidence>
<dbReference type="NCBIfam" id="NF008759">
    <property type="entry name" value="PRK11790.1"/>
    <property type="match status" value="1"/>
</dbReference>
<evidence type="ECO:0000259" key="16">
    <source>
        <dbReference type="Pfam" id="PF00389"/>
    </source>
</evidence>
<keyword evidence="7" id="KW-0028">Amino-acid biosynthesis</keyword>
<feature type="region of interest" description="Disordered" evidence="15">
    <location>
        <begin position="1"/>
        <end position="51"/>
    </location>
</feature>
<dbReference type="EC" id="1.1.1.95" evidence="5"/>
<dbReference type="EMBL" id="SRRH01000785">
    <property type="protein sequence ID" value="KAG6284954.1"/>
    <property type="molecule type" value="Genomic_DNA"/>
</dbReference>
<comment type="function">
    <text evidence="1">Catalyzes the reversible oxidation of 3-phospho-D-glycerate to 3-phosphonooxypyruvate, the first step of the phosphorylated L-serine biosynthesis pathway. Also catalyzes the reversible oxidation of 2-hydroxyglutarate to 2-oxoglutarate.</text>
</comment>
<feature type="compositionally biased region" description="Low complexity" evidence="15">
    <location>
        <begin position="24"/>
        <end position="37"/>
    </location>
</feature>
<keyword evidence="9" id="KW-0520">NAD</keyword>
<dbReference type="PROSITE" id="PS00671">
    <property type="entry name" value="D_2_HYDROXYACID_DH_3"/>
    <property type="match status" value="1"/>
</dbReference>
<dbReference type="Proteomes" id="UP000707071">
    <property type="component" value="Unassembled WGS sequence"/>
</dbReference>
<dbReference type="PROSITE" id="PS00065">
    <property type="entry name" value="D_2_HYDROXYACID_DH_1"/>
    <property type="match status" value="1"/>
</dbReference>
<dbReference type="Pfam" id="PF00389">
    <property type="entry name" value="2-Hacid_dh"/>
    <property type="match status" value="1"/>
</dbReference>
<evidence type="ECO:0000256" key="3">
    <source>
        <dbReference type="ARBA" id="ARBA00005854"/>
    </source>
</evidence>
<evidence type="ECO:0000256" key="15">
    <source>
        <dbReference type="SAM" id="MobiDB-lite"/>
    </source>
</evidence>
<evidence type="ECO:0000313" key="19">
    <source>
        <dbReference type="Proteomes" id="UP000707071"/>
    </source>
</evidence>
<dbReference type="InterPro" id="IPR006139">
    <property type="entry name" value="D-isomer_2_OHA_DH_cat_dom"/>
</dbReference>
<keyword evidence="6" id="KW-0597">Phosphoprotein</keyword>
<keyword evidence="10" id="KW-0718">Serine biosynthesis</keyword>
<evidence type="ECO:0000256" key="14">
    <source>
        <dbReference type="RuleBase" id="RU003719"/>
    </source>
</evidence>
<evidence type="ECO:0000256" key="2">
    <source>
        <dbReference type="ARBA" id="ARBA00005216"/>
    </source>
</evidence>
<dbReference type="InterPro" id="IPR029752">
    <property type="entry name" value="D-isomer_DH_CS1"/>
</dbReference>
<name>A0A9P7QA27_9HYPO</name>
<dbReference type="Pfam" id="PF02826">
    <property type="entry name" value="2-Hacid_dh_C"/>
    <property type="match status" value="1"/>
</dbReference>
<organism evidence="18 19">
    <name type="scientific">Claviceps aff. purpurea</name>
    <dbReference type="NCBI Taxonomy" id="1967640"/>
    <lineage>
        <taxon>Eukaryota</taxon>
        <taxon>Fungi</taxon>
        <taxon>Dikarya</taxon>
        <taxon>Ascomycota</taxon>
        <taxon>Pezizomycotina</taxon>
        <taxon>Sordariomycetes</taxon>
        <taxon>Hypocreomycetidae</taxon>
        <taxon>Hypocreales</taxon>
        <taxon>Clavicipitaceae</taxon>
        <taxon>Claviceps</taxon>
    </lineage>
</organism>
<dbReference type="Gene3D" id="3.30.70.260">
    <property type="match status" value="1"/>
</dbReference>
<comment type="similarity">
    <text evidence="3 14">Belongs to the D-isomer specific 2-hydroxyacid dehydrogenase family.</text>
</comment>
<comment type="caution">
    <text evidence="18">The sequence shown here is derived from an EMBL/GenBank/DDBJ whole genome shotgun (WGS) entry which is preliminary data.</text>
</comment>
<feature type="domain" description="D-isomer specific 2-hydroxyacid dehydrogenase catalytic" evidence="16">
    <location>
        <begin position="63"/>
        <end position="382"/>
    </location>
</feature>
<dbReference type="InterPro" id="IPR050857">
    <property type="entry name" value="D-2-hydroxyacid_DH"/>
</dbReference>
<evidence type="ECO:0000259" key="17">
    <source>
        <dbReference type="Pfam" id="PF02826"/>
    </source>
</evidence>
<comment type="catalytic activity">
    <reaction evidence="13">
        <text>(2R)-3-phosphoglycerate + NAD(+) = 3-phosphooxypyruvate + NADH + H(+)</text>
        <dbReference type="Rhea" id="RHEA:12641"/>
        <dbReference type="ChEBI" id="CHEBI:15378"/>
        <dbReference type="ChEBI" id="CHEBI:18110"/>
        <dbReference type="ChEBI" id="CHEBI:57540"/>
        <dbReference type="ChEBI" id="CHEBI:57945"/>
        <dbReference type="ChEBI" id="CHEBI:58272"/>
        <dbReference type="EC" id="1.1.1.95"/>
    </reaction>
</comment>
<dbReference type="GO" id="GO:0061759">
    <property type="term" value="F:2-oxoglutarate reductase activity"/>
    <property type="evidence" value="ECO:0007669"/>
    <property type="project" value="UniProtKB-ARBA"/>
</dbReference>
<dbReference type="PROSITE" id="PS00670">
    <property type="entry name" value="D_2_HYDROXYACID_DH_2"/>
    <property type="match status" value="1"/>
</dbReference>
<reference evidence="18 19" key="1">
    <citation type="journal article" date="2020" name="bioRxiv">
        <title>Whole genome comparisons of ergot fungi reveals the divergence and evolution of species within the genus Claviceps are the result of varying mechanisms driving genome evolution and host range expansion.</title>
        <authorList>
            <person name="Wyka S.A."/>
            <person name="Mondo S.J."/>
            <person name="Liu M."/>
            <person name="Dettman J."/>
            <person name="Nalam V."/>
            <person name="Broders K.D."/>
        </authorList>
    </citation>
    <scope>NUCLEOTIDE SEQUENCE [LARGE SCALE GENOMIC DNA]</scope>
    <source>
        <strain evidence="18 19">Clav52</strain>
    </source>
</reference>
<keyword evidence="19" id="KW-1185">Reference proteome</keyword>
<dbReference type="FunFam" id="3.30.70.260:FF:000036">
    <property type="entry name" value="D-3-phosphoglycerate dehydrogenase"/>
    <property type="match status" value="1"/>
</dbReference>
<dbReference type="InterPro" id="IPR036291">
    <property type="entry name" value="NAD(P)-bd_dom_sf"/>
</dbReference>
<dbReference type="InterPro" id="IPR029753">
    <property type="entry name" value="D-isomer_DH_CS"/>
</dbReference>
<evidence type="ECO:0000313" key="18">
    <source>
        <dbReference type="EMBL" id="KAG6284954.1"/>
    </source>
</evidence>
<dbReference type="GO" id="GO:0004617">
    <property type="term" value="F:phosphoglycerate dehydrogenase activity"/>
    <property type="evidence" value="ECO:0007669"/>
    <property type="project" value="UniProtKB-EC"/>
</dbReference>
<feature type="compositionally biased region" description="Polar residues" evidence="15">
    <location>
        <begin position="9"/>
        <end position="23"/>
    </location>
</feature>
<evidence type="ECO:0000256" key="13">
    <source>
        <dbReference type="ARBA" id="ARBA00048731"/>
    </source>
</evidence>
<dbReference type="Gene3D" id="3.40.50.720">
    <property type="entry name" value="NAD(P)-binding Rossmann-like Domain"/>
    <property type="match status" value="2"/>
</dbReference>
<dbReference type="SUPFAM" id="SSF51735">
    <property type="entry name" value="NAD(P)-binding Rossmann-fold domains"/>
    <property type="match status" value="1"/>
</dbReference>
<evidence type="ECO:0000256" key="10">
    <source>
        <dbReference type="ARBA" id="ARBA00023299"/>
    </source>
</evidence>
<evidence type="ECO:0000256" key="7">
    <source>
        <dbReference type="ARBA" id="ARBA00022605"/>
    </source>
</evidence>
<evidence type="ECO:0000256" key="11">
    <source>
        <dbReference type="ARBA" id="ARBA00030455"/>
    </source>
</evidence>
<dbReference type="InterPro" id="IPR006140">
    <property type="entry name" value="D-isomer_DH_NAD-bd"/>
</dbReference>
<evidence type="ECO:0000256" key="1">
    <source>
        <dbReference type="ARBA" id="ARBA00003800"/>
    </source>
</evidence>
<dbReference type="InterPro" id="IPR045865">
    <property type="entry name" value="ACT-like_dom_sf"/>
</dbReference>
<dbReference type="PANTHER" id="PTHR42789:SF1">
    <property type="entry name" value="D-ISOMER SPECIFIC 2-HYDROXYACID DEHYDROGENASE FAMILY PROTEIN (AFU_ORTHOLOGUE AFUA_6G10090)"/>
    <property type="match status" value="1"/>
</dbReference>
<accession>A0A9P7QA27</accession>
<proteinExistence type="inferred from homology"/>
<evidence type="ECO:0000256" key="4">
    <source>
        <dbReference type="ARBA" id="ARBA00013001"/>
    </source>
</evidence>
<dbReference type="GO" id="GO:0006564">
    <property type="term" value="P:L-serine biosynthetic process"/>
    <property type="evidence" value="ECO:0007669"/>
    <property type="project" value="UniProtKB-KW"/>
</dbReference>
<sequence length="470" mass="51299">MTPPVDIQGSVNPQRGVSRNLDQTVSTSPTTTIASPPGSWGGALAPRGAPKQLKPFNTQDIKILLLENVNAAGQEILKGQGYQVEALKTSLPEDQLIEKIRDVHVIGIRSKTKLNERVLREAKNLLVAGCFCIGTNQVDLEYAARHGIAVFNSPFANSRSVAELVIAEIIMLARQLGDRSSELHRGTWNKVSAKCWEIRGKTLGIIGYGHIGSQLSVLAEAMGMKVIYYDVVTLMALGTSRQVPTLDCLLKEADFVTLHVPDLPETRGMISTTQFEQMKPGSYLINASRGTVVDIPALVEALRSGKVAGTALDVYPNEPAANGDYFTNNLNDWAEDLRSLNNVILTPHIGGSTEEAQRAIGVEVADALVRYINQGITLGSVNLPEAQLRSLTLDEPDHARVIYIHRNIPGVLRKVNEILGDHNVDKQISDSKADVAYLMADISNVRFEEIKDITESLESLSSCIMTRVLY</sequence>
<comment type="catalytic activity">
    <reaction evidence="12">
        <text>(R)-2-hydroxyglutarate + NAD(+) = 2-oxoglutarate + NADH + H(+)</text>
        <dbReference type="Rhea" id="RHEA:49612"/>
        <dbReference type="ChEBI" id="CHEBI:15378"/>
        <dbReference type="ChEBI" id="CHEBI:15801"/>
        <dbReference type="ChEBI" id="CHEBI:16810"/>
        <dbReference type="ChEBI" id="CHEBI:57540"/>
        <dbReference type="ChEBI" id="CHEBI:57945"/>
        <dbReference type="EC" id="1.1.1.399"/>
    </reaction>
</comment>
<comment type="pathway">
    <text evidence="2">Amino-acid biosynthesis; L-serine biosynthesis; L-serine from 3-phospho-D-glycerate: step 1/3.</text>
</comment>
<gene>
    <name evidence="18" type="primary">SER33</name>
    <name evidence="18" type="ORF">E4U09_007540</name>
</gene>
<dbReference type="EC" id="1.1.1.399" evidence="4"/>
<dbReference type="FunFam" id="3.40.50.720:FF:000041">
    <property type="entry name" value="D-3-phosphoglycerate dehydrogenase"/>
    <property type="match status" value="1"/>
</dbReference>
<dbReference type="SUPFAM" id="SSF52283">
    <property type="entry name" value="Formate/glycerate dehydrogenase catalytic domain-like"/>
    <property type="match status" value="1"/>
</dbReference>